<dbReference type="EMBL" id="AOMA01000160">
    <property type="protein sequence ID" value="EMA31429.1"/>
    <property type="molecule type" value="Genomic_DNA"/>
</dbReference>
<dbReference type="RefSeq" id="WP_006674030.1">
    <property type="nucleotide sequence ID" value="NZ_AOMA01000160.1"/>
</dbReference>
<protein>
    <submittedName>
        <fullName evidence="1">Uncharacterized protein</fullName>
    </submittedName>
</protein>
<dbReference type="STRING" id="1227454.C446_15718"/>
<evidence type="ECO:0000313" key="2">
    <source>
        <dbReference type="Proteomes" id="UP000011607"/>
    </source>
</evidence>
<accession>M0LG57</accession>
<organism evidence="1 2">
    <name type="scientific">Halobiforma nitratireducens JCM 10879</name>
    <dbReference type="NCBI Taxonomy" id="1227454"/>
    <lineage>
        <taxon>Archaea</taxon>
        <taxon>Methanobacteriati</taxon>
        <taxon>Methanobacteriota</taxon>
        <taxon>Stenosarchaea group</taxon>
        <taxon>Halobacteria</taxon>
        <taxon>Halobacteriales</taxon>
        <taxon>Natrialbaceae</taxon>
        <taxon>Halobiforma</taxon>
    </lineage>
</organism>
<dbReference type="Proteomes" id="UP000011607">
    <property type="component" value="Unassembled WGS sequence"/>
</dbReference>
<evidence type="ECO:0000313" key="1">
    <source>
        <dbReference type="EMBL" id="EMA31429.1"/>
    </source>
</evidence>
<gene>
    <name evidence="1" type="ORF">C446_15718</name>
</gene>
<dbReference type="AlphaFoldDB" id="M0LG57"/>
<proteinExistence type="predicted"/>
<keyword evidence="2" id="KW-1185">Reference proteome</keyword>
<name>M0LG57_9EURY</name>
<comment type="caution">
    <text evidence="1">The sequence shown here is derived from an EMBL/GenBank/DDBJ whole genome shotgun (WGS) entry which is preliminary data.</text>
</comment>
<sequence>MVGYWLFTMGIFTVGLLLASSRLVGDTPPYGLDIGLVLVGWLLSSHAERVMSRLEAVASDRSC</sequence>
<reference evidence="1 2" key="1">
    <citation type="journal article" date="2014" name="PLoS Genet.">
        <title>Phylogenetically driven sequencing of extremely halophilic archaea reveals strategies for static and dynamic osmo-response.</title>
        <authorList>
            <person name="Becker E.A."/>
            <person name="Seitzer P.M."/>
            <person name="Tritt A."/>
            <person name="Larsen D."/>
            <person name="Krusor M."/>
            <person name="Yao A.I."/>
            <person name="Wu D."/>
            <person name="Madern D."/>
            <person name="Eisen J.A."/>
            <person name="Darling A.E."/>
            <person name="Facciotti M.T."/>
        </authorList>
    </citation>
    <scope>NUCLEOTIDE SEQUENCE [LARGE SCALE GENOMIC DNA]</scope>
    <source>
        <strain evidence="1 2">JCM 10879</strain>
    </source>
</reference>